<evidence type="ECO:0000313" key="6">
    <source>
        <dbReference type="Proteomes" id="UP001187415"/>
    </source>
</evidence>
<dbReference type="InterPro" id="IPR013106">
    <property type="entry name" value="Ig_V-set"/>
</dbReference>
<feature type="compositionally biased region" description="Basic and acidic residues" evidence="1">
    <location>
        <begin position="218"/>
        <end position="227"/>
    </location>
</feature>
<organism evidence="5 6">
    <name type="scientific">Channa striata</name>
    <name type="common">Snakehead murrel</name>
    <name type="synonym">Ophicephalus striatus</name>
    <dbReference type="NCBI Taxonomy" id="64152"/>
    <lineage>
        <taxon>Eukaryota</taxon>
        <taxon>Metazoa</taxon>
        <taxon>Chordata</taxon>
        <taxon>Craniata</taxon>
        <taxon>Vertebrata</taxon>
        <taxon>Euteleostomi</taxon>
        <taxon>Actinopterygii</taxon>
        <taxon>Neopterygii</taxon>
        <taxon>Teleostei</taxon>
        <taxon>Neoteleostei</taxon>
        <taxon>Acanthomorphata</taxon>
        <taxon>Anabantaria</taxon>
        <taxon>Anabantiformes</taxon>
        <taxon>Channoidei</taxon>
        <taxon>Channidae</taxon>
        <taxon>Channa</taxon>
    </lineage>
</organism>
<proteinExistence type="predicted"/>
<accession>A0AA88NJQ8</accession>
<evidence type="ECO:0000256" key="1">
    <source>
        <dbReference type="SAM" id="MobiDB-lite"/>
    </source>
</evidence>
<keyword evidence="6" id="KW-1185">Reference proteome</keyword>
<evidence type="ECO:0000256" key="2">
    <source>
        <dbReference type="SAM" id="Phobius"/>
    </source>
</evidence>
<keyword evidence="2" id="KW-0812">Transmembrane</keyword>
<dbReference type="Gene3D" id="2.60.40.10">
    <property type="entry name" value="Immunoglobulins"/>
    <property type="match status" value="1"/>
</dbReference>
<feature type="transmembrane region" description="Helical" evidence="2">
    <location>
        <begin position="136"/>
        <end position="160"/>
    </location>
</feature>
<feature type="chain" id="PRO_5041652373" description="Immunoglobulin V-set domain-containing protein" evidence="3">
    <location>
        <begin position="17"/>
        <end position="237"/>
    </location>
</feature>
<feature type="region of interest" description="Disordered" evidence="1">
    <location>
        <begin position="208"/>
        <end position="227"/>
    </location>
</feature>
<keyword evidence="2" id="KW-0472">Membrane</keyword>
<dbReference type="Proteomes" id="UP001187415">
    <property type="component" value="Unassembled WGS sequence"/>
</dbReference>
<feature type="compositionally biased region" description="Polar residues" evidence="1">
    <location>
        <begin position="208"/>
        <end position="217"/>
    </location>
</feature>
<feature type="signal peptide" evidence="3">
    <location>
        <begin position="1"/>
        <end position="16"/>
    </location>
</feature>
<keyword evidence="2" id="KW-1133">Transmembrane helix</keyword>
<sequence>MNKWKLFVLLVLLCLGFDTEETVVKTTGREPYVAQICTNDTLNFIILIVCKVRTRRNRGEECRLLYQHGQNFKYECDSRFTLMIENQNVFLQLTKLTQEDNGNYTCECSHIHGTDNLHLTITVEDKEFRTLPLKMLGFTIMIGNIAAFIIVTGVVLGLTLTKQHCRNHTRKGKSALSVYKVEAEDHYSSLQQPGSDVYQVVSAEQHQCNKTNSTSKSNKQEADERETDHHCFIYENI</sequence>
<dbReference type="InterPro" id="IPR036179">
    <property type="entry name" value="Ig-like_dom_sf"/>
</dbReference>
<reference evidence="5" key="1">
    <citation type="submission" date="2023-07" db="EMBL/GenBank/DDBJ databases">
        <title>Chromosome-level Genome Assembly of Striped Snakehead (Channa striata).</title>
        <authorList>
            <person name="Liu H."/>
        </authorList>
    </citation>
    <scope>NUCLEOTIDE SEQUENCE</scope>
    <source>
        <strain evidence="5">Gz</strain>
        <tissue evidence="5">Muscle</tissue>
    </source>
</reference>
<comment type="caution">
    <text evidence="5">The sequence shown here is derived from an EMBL/GenBank/DDBJ whole genome shotgun (WGS) entry which is preliminary data.</text>
</comment>
<dbReference type="SUPFAM" id="SSF48726">
    <property type="entry name" value="Immunoglobulin"/>
    <property type="match status" value="1"/>
</dbReference>
<keyword evidence="3" id="KW-0732">Signal</keyword>
<feature type="domain" description="Immunoglobulin V-set" evidence="4">
    <location>
        <begin position="55"/>
        <end position="114"/>
    </location>
</feature>
<name>A0AA88NJQ8_CHASR</name>
<evidence type="ECO:0000256" key="3">
    <source>
        <dbReference type="SAM" id="SignalP"/>
    </source>
</evidence>
<dbReference type="EMBL" id="JAUPFM010000003">
    <property type="protein sequence ID" value="KAK2856966.1"/>
    <property type="molecule type" value="Genomic_DNA"/>
</dbReference>
<gene>
    <name evidence="5" type="ORF">Q5P01_005701</name>
</gene>
<protein>
    <recommendedName>
        <fullName evidence="4">Immunoglobulin V-set domain-containing protein</fullName>
    </recommendedName>
</protein>
<dbReference type="InterPro" id="IPR013783">
    <property type="entry name" value="Ig-like_fold"/>
</dbReference>
<evidence type="ECO:0000313" key="5">
    <source>
        <dbReference type="EMBL" id="KAK2856966.1"/>
    </source>
</evidence>
<dbReference type="AlphaFoldDB" id="A0AA88NJQ8"/>
<evidence type="ECO:0000259" key="4">
    <source>
        <dbReference type="Pfam" id="PF07686"/>
    </source>
</evidence>
<dbReference type="Pfam" id="PF07686">
    <property type="entry name" value="V-set"/>
    <property type="match status" value="1"/>
</dbReference>